<dbReference type="InterPro" id="IPR015943">
    <property type="entry name" value="WD40/YVTN_repeat-like_dom_sf"/>
</dbReference>
<evidence type="ECO:0000313" key="3">
    <source>
        <dbReference type="EMBL" id="MFC7236000.1"/>
    </source>
</evidence>
<dbReference type="RefSeq" id="WP_276234145.1">
    <property type="nucleotide sequence ID" value="NZ_CP119802.1"/>
</dbReference>
<evidence type="ECO:0000256" key="1">
    <source>
        <dbReference type="SAM" id="MobiDB-lite"/>
    </source>
</evidence>
<protein>
    <submittedName>
        <fullName evidence="3">PQQ-binding-like beta-propeller repeat protein</fullName>
    </submittedName>
</protein>
<feature type="domain" description="Pyrrolo-quinoline quinone repeat" evidence="2">
    <location>
        <begin position="95"/>
        <end position="195"/>
    </location>
</feature>
<name>A0ABD5ZRY0_9EURY</name>
<gene>
    <name evidence="3" type="ORF">ACFQJ4_11795</name>
</gene>
<dbReference type="InterPro" id="IPR002372">
    <property type="entry name" value="PQQ_rpt_dom"/>
</dbReference>
<dbReference type="InterPro" id="IPR011047">
    <property type="entry name" value="Quinoprotein_ADH-like_sf"/>
</dbReference>
<feature type="compositionally biased region" description="Polar residues" evidence="1">
    <location>
        <begin position="1"/>
        <end position="33"/>
    </location>
</feature>
<dbReference type="Gene3D" id="2.130.10.10">
    <property type="entry name" value="YVTN repeat-like/Quinoprotein amine dehydrogenase"/>
    <property type="match status" value="2"/>
</dbReference>
<dbReference type="Proteomes" id="UP001596398">
    <property type="component" value="Unassembled WGS sequence"/>
</dbReference>
<evidence type="ECO:0000259" key="2">
    <source>
        <dbReference type="Pfam" id="PF13360"/>
    </source>
</evidence>
<dbReference type="PANTHER" id="PTHR34512">
    <property type="entry name" value="CELL SURFACE PROTEIN"/>
    <property type="match status" value="1"/>
</dbReference>
<proteinExistence type="predicted"/>
<sequence length="342" mass="36246">MVRYDASNTGSIPDTTGPKTAPTETWQTDQTLGSPARPTTLRDVLFTNATNGIAGFTTDGERRWAYRTNQPDFNPTPPVVVDDRVFATRTTALFALDAKVGAERWVFTPSRQTNRLSAPAVAGDTVYVVGQHPEHPPTLWALARGDGTVRWRVELGGETAAPPIVDGGAVYCVTTNGGLYAVDIDDRTTTWTRSLSPVVGPPAVGASGVFVPLDDEVVAYGTDGSSRWRTPGVTGPRSAHDGLVASNGTVYGVRPDEQGLVALSTETGDEQWRVQQSTDTRSPIVVDETVYAQDTAGSIRALSTADGVEQWSTRGLPREATGITVTGGGLIVGGDGLLARYD</sequence>
<comment type="caution">
    <text evidence="3">The sequence shown here is derived from an EMBL/GenBank/DDBJ whole genome shotgun (WGS) entry which is preliminary data.</text>
</comment>
<dbReference type="InterPro" id="IPR018391">
    <property type="entry name" value="PQQ_b-propeller_rpt"/>
</dbReference>
<dbReference type="SMART" id="SM00564">
    <property type="entry name" value="PQQ"/>
    <property type="match status" value="6"/>
</dbReference>
<evidence type="ECO:0000313" key="4">
    <source>
        <dbReference type="Proteomes" id="UP001596398"/>
    </source>
</evidence>
<reference evidence="3 4" key="1">
    <citation type="journal article" date="2019" name="Int. J. Syst. Evol. Microbiol.">
        <title>The Global Catalogue of Microorganisms (GCM) 10K type strain sequencing project: providing services to taxonomists for standard genome sequencing and annotation.</title>
        <authorList>
            <consortium name="The Broad Institute Genomics Platform"/>
            <consortium name="The Broad Institute Genome Sequencing Center for Infectious Disease"/>
            <person name="Wu L."/>
            <person name="Ma J."/>
        </authorList>
    </citation>
    <scope>NUCLEOTIDE SEQUENCE [LARGE SCALE GENOMIC DNA]</scope>
    <source>
        <strain evidence="3 4">DT85</strain>
    </source>
</reference>
<dbReference type="GeneID" id="79267702"/>
<organism evidence="3 4">
    <name type="scientific">Halosegnis marinus</name>
    <dbReference type="NCBI Taxonomy" id="3034023"/>
    <lineage>
        <taxon>Archaea</taxon>
        <taxon>Methanobacteriati</taxon>
        <taxon>Methanobacteriota</taxon>
        <taxon>Stenosarchaea group</taxon>
        <taxon>Halobacteria</taxon>
        <taxon>Halobacteriales</taxon>
        <taxon>Natronomonadaceae</taxon>
        <taxon>Halosegnis</taxon>
    </lineage>
</organism>
<accession>A0ABD5ZRY0</accession>
<dbReference type="Pfam" id="PF13360">
    <property type="entry name" value="PQQ_2"/>
    <property type="match status" value="1"/>
</dbReference>
<dbReference type="PANTHER" id="PTHR34512:SF30">
    <property type="entry name" value="OUTER MEMBRANE PROTEIN ASSEMBLY FACTOR BAMB"/>
    <property type="match status" value="1"/>
</dbReference>
<dbReference type="SUPFAM" id="SSF50998">
    <property type="entry name" value="Quinoprotein alcohol dehydrogenase-like"/>
    <property type="match status" value="1"/>
</dbReference>
<keyword evidence="4" id="KW-1185">Reference proteome</keyword>
<dbReference type="AlphaFoldDB" id="A0ABD5ZRY0"/>
<feature type="region of interest" description="Disordered" evidence="1">
    <location>
        <begin position="1"/>
        <end position="37"/>
    </location>
</feature>
<dbReference type="EMBL" id="JBHTAP010000001">
    <property type="protein sequence ID" value="MFC7236000.1"/>
    <property type="molecule type" value="Genomic_DNA"/>
</dbReference>